<dbReference type="PROSITE" id="PS51184">
    <property type="entry name" value="JMJC"/>
    <property type="match status" value="1"/>
</dbReference>
<dbReference type="InterPro" id="IPR014710">
    <property type="entry name" value="RmlC-like_jellyroll"/>
</dbReference>
<name>A0ABV7HM20_9GAMM</name>
<dbReference type="SMART" id="SM00558">
    <property type="entry name" value="JmjC"/>
    <property type="match status" value="1"/>
</dbReference>
<dbReference type="PANTHER" id="PTHR12461">
    <property type="entry name" value="HYPOXIA-INDUCIBLE FACTOR 1 ALPHA INHIBITOR-RELATED"/>
    <property type="match status" value="1"/>
</dbReference>
<protein>
    <submittedName>
        <fullName evidence="2">Cupin-like domain-containing protein</fullName>
    </submittedName>
</protein>
<evidence type="ECO:0000313" key="3">
    <source>
        <dbReference type="Proteomes" id="UP001595548"/>
    </source>
</evidence>
<dbReference type="SUPFAM" id="SSF51197">
    <property type="entry name" value="Clavaminate synthase-like"/>
    <property type="match status" value="1"/>
</dbReference>
<feature type="domain" description="JmjC" evidence="1">
    <location>
        <begin position="109"/>
        <end position="273"/>
    </location>
</feature>
<accession>A0ABV7HM20</accession>
<sequence>MTAYKKIPEYRDLSADEFFSDVAPEQRPVVIRDFAKCWPVVNAAKQSSLAFANYLCQFYSGGKARIFVAPPNANKRFYYSDDMAGVNYIAGEERVDLFLGRLLELIDREVYPAISMQNALPSSLLPGFTDQNCSDFFKGVEPRLWIGNEGIVSAHYDGADNMACVVAGRRRFILFPPEQTANLYPGSLNYTPAGAPTSLVNLDAPDYDRYPRFKIALANAYCAELEPGDAIFIPLLWWHHVESLAKVNALMNCWWNASSLKGETPPSPLDSLNIALLAMRNLNQKQRNAWRSMFDHYVFKQVEDPAAYIPKQHLHLLGDLTADDVNMLRQQFGDKLKL</sequence>
<dbReference type="RefSeq" id="WP_382413559.1">
    <property type="nucleotide sequence ID" value="NZ_AP031500.1"/>
</dbReference>
<reference evidence="3" key="1">
    <citation type="journal article" date="2019" name="Int. J. Syst. Evol. Microbiol.">
        <title>The Global Catalogue of Microorganisms (GCM) 10K type strain sequencing project: providing services to taxonomists for standard genome sequencing and annotation.</title>
        <authorList>
            <consortium name="The Broad Institute Genomics Platform"/>
            <consortium name="The Broad Institute Genome Sequencing Center for Infectious Disease"/>
            <person name="Wu L."/>
            <person name="Ma J."/>
        </authorList>
    </citation>
    <scope>NUCLEOTIDE SEQUENCE [LARGE SCALE GENOMIC DNA]</scope>
    <source>
        <strain evidence="3">KCTC 52141</strain>
    </source>
</reference>
<comment type="caution">
    <text evidence="2">The sequence shown here is derived from an EMBL/GenBank/DDBJ whole genome shotgun (WGS) entry which is preliminary data.</text>
</comment>
<keyword evidence="3" id="KW-1185">Reference proteome</keyword>
<evidence type="ECO:0000313" key="2">
    <source>
        <dbReference type="EMBL" id="MFC3153681.1"/>
    </source>
</evidence>
<dbReference type="EMBL" id="JBHRTL010000001">
    <property type="protein sequence ID" value="MFC3153681.1"/>
    <property type="molecule type" value="Genomic_DNA"/>
</dbReference>
<dbReference type="InterPro" id="IPR003347">
    <property type="entry name" value="JmjC_dom"/>
</dbReference>
<dbReference type="InterPro" id="IPR041667">
    <property type="entry name" value="Cupin_8"/>
</dbReference>
<evidence type="ECO:0000259" key="1">
    <source>
        <dbReference type="PROSITE" id="PS51184"/>
    </source>
</evidence>
<gene>
    <name evidence="2" type="ORF">ACFOEB_00570</name>
</gene>
<proteinExistence type="predicted"/>
<dbReference type="Pfam" id="PF13621">
    <property type="entry name" value="Cupin_8"/>
    <property type="match status" value="1"/>
</dbReference>
<dbReference type="Proteomes" id="UP001595548">
    <property type="component" value="Unassembled WGS sequence"/>
</dbReference>
<dbReference type="PANTHER" id="PTHR12461:SF105">
    <property type="entry name" value="HYPOXIA-INDUCIBLE FACTOR 1-ALPHA INHIBITOR"/>
    <property type="match status" value="1"/>
</dbReference>
<organism evidence="2 3">
    <name type="scientific">Gilvimarinus japonicus</name>
    <dbReference type="NCBI Taxonomy" id="1796469"/>
    <lineage>
        <taxon>Bacteria</taxon>
        <taxon>Pseudomonadati</taxon>
        <taxon>Pseudomonadota</taxon>
        <taxon>Gammaproteobacteria</taxon>
        <taxon>Cellvibrionales</taxon>
        <taxon>Cellvibrionaceae</taxon>
        <taxon>Gilvimarinus</taxon>
    </lineage>
</organism>
<dbReference type="Gene3D" id="2.60.120.10">
    <property type="entry name" value="Jelly Rolls"/>
    <property type="match status" value="1"/>
</dbReference>